<dbReference type="AlphaFoldDB" id="A0A016VPU6"/>
<comment type="caution">
    <text evidence="1">The sequence shown here is derived from an EMBL/GenBank/DDBJ whole genome shotgun (WGS) entry which is preliminary data.</text>
</comment>
<reference evidence="2" key="1">
    <citation type="journal article" date="2015" name="Nat. Genet.">
        <title>The genome and transcriptome of the zoonotic hookworm Ancylostoma ceylanicum identify infection-specific gene families.</title>
        <authorList>
            <person name="Schwarz E.M."/>
            <person name="Hu Y."/>
            <person name="Antoshechkin I."/>
            <person name="Miller M.M."/>
            <person name="Sternberg P.W."/>
            <person name="Aroian R.V."/>
        </authorList>
    </citation>
    <scope>NUCLEOTIDE SEQUENCE</scope>
    <source>
        <strain evidence="2">HY135</strain>
    </source>
</reference>
<dbReference type="Proteomes" id="UP000024635">
    <property type="component" value="Unassembled WGS sequence"/>
</dbReference>
<sequence>MSSIKEDDPVLDTNETAFTQAKEFQQLGSYLSADGIVDTPVRGSIRWAWLKWRRTPGILCDRMKVPSLQDLTEKSLHRSSLYG</sequence>
<proteinExistence type="predicted"/>
<organism evidence="1 2">
    <name type="scientific">Ancylostoma ceylanicum</name>
    <dbReference type="NCBI Taxonomy" id="53326"/>
    <lineage>
        <taxon>Eukaryota</taxon>
        <taxon>Metazoa</taxon>
        <taxon>Ecdysozoa</taxon>
        <taxon>Nematoda</taxon>
        <taxon>Chromadorea</taxon>
        <taxon>Rhabditida</taxon>
        <taxon>Rhabditina</taxon>
        <taxon>Rhabditomorpha</taxon>
        <taxon>Strongyloidea</taxon>
        <taxon>Ancylostomatidae</taxon>
        <taxon>Ancylostomatinae</taxon>
        <taxon>Ancylostoma</taxon>
    </lineage>
</organism>
<evidence type="ECO:0000313" key="2">
    <source>
        <dbReference type="Proteomes" id="UP000024635"/>
    </source>
</evidence>
<dbReference type="EMBL" id="JARK01001343">
    <property type="protein sequence ID" value="EYC28798.1"/>
    <property type="molecule type" value="Genomic_DNA"/>
</dbReference>
<gene>
    <name evidence="1" type="primary">Acey_s0007.g3435</name>
    <name evidence="1" type="ORF">Y032_0007g3435</name>
</gene>
<dbReference type="OrthoDB" id="6920823at2759"/>
<keyword evidence="2" id="KW-1185">Reference proteome</keyword>
<name>A0A016VPU6_9BILA</name>
<evidence type="ECO:0000313" key="1">
    <source>
        <dbReference type="EMBL" id="EYC28798.1"/>
    </source>
</evidence>
<protein>
    <submittedName>
        <fullName evidence="1">Uncharacterized protein</fullName>
    </submittedName>
</protein>
<accession>A0A016VPU6</accession>